<dbReference type="PANTHER" id="PTHR43436">
    <property type="entry name" value="ARAC-FAMILY TRANSCRIPTIONAL REGULATOR"/>
    <property type="match status" value="1"/>
</dbReference>
<dbReference type="InterPro" id="IPR020449">
    <property type="entry name" value="Tscrpt_reg_AraC-type_HTH"/>
</dbReference>
<sequence>MTSSELEHRVSSADLISALAARAPEIGGNDGGWPGLTLYRFTEPMAPAWEEIQSLSLGIVAQGSKAVIVDGKRYLYDPFHYLVLSGNVHFQAEVLRASAREPFLAFVLEIDPALVRKVSTDMLGRRSGAFDPAAEHGEADRCVVSPLDPELMAAVLRFLRSLDSGADRRVMAPICVEEMVYRVLRREQFSRMLHIAARQTSHSSISAALTFARAHYAEPLTVNDLARQAALSPSAFSTLFREITGRPPYRFLKEYRLDRARELLVDHRRSVAETSRHVGYASVSHFIKEFRNRFGVTPKAYADARDVEAELRRLRSRAE</sequence>
<dbReference type="PRINTS" id="PR00032">
    <property type="entry name" value="HTHARAC"/>
</dbReference>
<keyword evidence="1" id="KW-0805">Transcription regulation</keyword>
<dbReference type="SUPFAM" id="SSF46689">
    <property type="entry name" value="Homeodomain-like"/>
    <property type="match status" value="2"/>
</dbReference>
<comment type="caution">
    <text evidence="5">The sequence shown here is derived from an EMBL/GenBank/DDBJ whole genome shotgun (WGS) entry which is preliminary data.</text>
</comment>
<gene>
    <name evidence="5" type="ORF">ACFO60_28165</name>
</gene>
<protein>
    <submittedName>
        <fullName evidence="5">AraC family transcriptional regulator N-terminal domain-containing protein</fullName>
    </submittedName>
</protein>
<dbReference type="Pfam" id="PF12833">
    <property type="entry name" value="HTH_18"/>
    <property type="match status" value="1"/>
</dbReference>
<evidence type="ECO:0000256" key="1">
    <source>
        <dbReference type="ARBA" id="ARBA00023015"/>
    </source>
</evidence>
<dbReference type="InterPro" id="IPR018060">
    <property type="entry name" value="HTH_AraC"/>
</dbReference>
<evidence type="ECO:0000259" key="4">
    <source>
        <dbReference type="PROSITE" id="PS01124"/>
    </source>
</evidence>
<evidence type="ECO:0000313" key="6">
    <source>
        <dbReference type="Proteomes" id="UP001596004"/>
    </source>
</evidence>
<dbReference type="Proteomes" id="UP001596004">
    <property type="component" value="Unassembled WGS sequence"/>
</dbReference>
<proteinExistence type="predicted"/>
<dbReference type="Pfam" id="PF06719">
    <property type="entry name" value="AraC_N"/>
    <property type="match status" value="1"/>
</dbReference>
<dbReference type="Gene3D" id="1.10.10.60">
    <property type="entry name" value="Homeodomain-like"/>
    <property type="match status" value="2"/>
</dbReference>
<keyword evidence="3" id="KW-0804">Transcription</keyword>
<dbReference type="SMART" id="SM00342">
    <property type="entry name" value="HTH_ARAC"/>
    <property type="match status" value="1"/>
</dbReference>
<organism evidence="5 6">
    <name type="scientific">Sphaerisporangium dianthi</name>
    <dbReference type="NCBI Taxonomy" id="1436120"/>
    <lineage>
        <taxon>Bacteria</taxon>
        <taxon>Bacillati</taxon>
        <taxon>Actinomycetota</taxon>
        <taxon>Actinomycetes</taxon>
        <taxon>Streptosporangiales</taxon>
        <taxon>Streptosporangiaceae</taxon>
        <taxon>Sphaerisporangium</taxon>
    </lineage>
</organism>
<keyword evidence="2" id="KW-0238">DNA-binding</keyword>
<name>A0ABV9CN17_9ACTN</name>
<dbReference type="InterPro" id="IPR009594">
    <property type="entry name" value="Tscrpt_reg_HTH_AraC_N"/>
</dbReference>
<feature type="domain" description="HTH araC/xylS-type" evidence="4">
    <location>
        <begin position="206"/>
        <end position="304"/>
    </location>
</feature>
<reference evidence="6" key="1">
    <citation type="journal article" date="2019" name="Int. J. Syst. Evol. Microbiol.">
        <title>The Global Catalogue of Microorganisms (GCM) 10K type strain sequencing project: providing services to taxonomists for standard genome sequencing and annotation.</title>
        <authorList>
            <consortium name="The Broad Institute Genomics Platform"/>
            <consortium name="The Broad Institute Genome Sequencing Center for Infectious Disease"/>
            <person name="Wu L."/>
            <person name="Ma J."/>
        </authorList>
    </citation>
    <scope>NUCLEOTIDE SEQUENCE [LARGE SCALE GENOMIC DNA]</scope>
    <source>
        <strain evidence="6">CGMCC 4.7132</strain>
    </source>
</reference>
<dbReference type="InterPro" id="IPR009057">
    <property type="entry name" value="Homeodomain-like_sf"/>
</dbReference>
<dbReference type="PANTHER" id="PTHR43436:SF1">
    <property type="entry name" value="TRANSCRIPTIONAL REGULATORY PROTEIN"/>
    <property type="match status" value="1"/>
</dbReference>
<evidence type="ECO:0000256" key="2">
    <source>
        <dbReference type="ARBA" id="ARBA00023125"/>
    </source>
</evidence>
<dbReference type="EMBL" id="JBHSFP010000024">
    <property type="protein sequence ID" value="MFC4534650.1"/>
    <property type="molecule type" value="Genomic_DNA"/>
</dbReference>
<dbReference type="PROSITE" id="PS00041">
    <property type="entry name" value="HTH_ARAC_FAMILY_1"/>
    <property type="match status" value="1"/>
</dbReference>
<dbReference type="PROSITE" id="PS01124">
    <property type="entry name" value="HTH_ARAC_FAMILY_2"/>
    <property type="match status" value="1"/>
</dbReference>
<accession>A0ABV9CN17</accession>
<keyword evidence="6" id="KW-1185">Reference proteome</keyword>
<evidence type="ECO:0000313" key="5">
    <source>
        <dbReference type="EMBL" id="MFC4534650.1"/>
    </source>
</evidence>
<dbReference type="RefSeq" id="WP_380845708.1">
    <property type="nucleotide sequence ID" value="NZ_JBHSFP010000024.1"/>
</dbReference>
<evidence type="ECO:0000256" key="3">
    <source>
        <dbReference type="ARBA" id="ARBA00023163"/>
    </source>
</evidence>
<dbReference type="InterPro" id="IPR018062">
    <property type="entry name" value="HTH_AraC-typ_CS"/>
</dbReference>